<dbReference type="GO" id="GO:0016787">
    <property type="term" value="F:hydrolase activity"/>
    <property type="evidence" value="ECO:0007669"/>
    <property type="project" value="UniProtKB-KW"/>
</dbReference>
<keyword evidence="3" id="KW-1185">Reference proteome</keyword>
<dbReference type="Pfam" id="PF07859">
    <property type="entry name" value="Abhydrolase_3"/>
    <property type="match status" value="1"/>
</dbReference>
<organism evidence="2 3">
    <name type="scientific">Corynebacterium renale</name>
    <dbReference type="NCBI Taxonomy" id="1724"/>
    <lineage>
        <taxon>Bacteria</taxon>
        <taxon>Bacillati</taxon>
        <taxon>Actinomycetota</taxon>
        <taxon>Actinomycetes</taxon>
        <taxon>Mycobacteriales</taxon>
        <taxon>Corynebacteriaceae</taxon>
        <taxon>Corynebacterium</taxon>
    </lineage>
</organism>
<evidence type="ECO:0000313" key="2">
    <source>
        <dbReference type="EMBL" id="PFG27549.1"/>
    </source>
</evidence>
<dbReference type="RefSeq" id="WP_048378734.1">
    <property type="nucleotide sequence ID" value="NZ_LDYE01000001.1"/>
</dbReference>
<sequence length="279" mass="30346">MDSADIDAQERAAFQIGGVDRELTEDEQLEQLGTYLDAHHPYPADDLEAADRYSARLPDRITHASMLMLGSGLDHSMPGQAYAQDVDVRDTEYGQVLTPPEPNGRWAVSLHSGGWRRGSGEPLEMAWRPEVAAIAALSGVTVLDVDYPLLPAHSVDEVVAAVRRSVEWARTQADQVALIGYSSGGALASLLADDADALVLIYPDFASLDGIPSELRGDAQLPTQWPPTLLQWAIHDEVATKPEIPGATVRTYTSRHRISTPAVARQRVKDAAEFLRNCS</sequence>
<dbReference type="InterPro" id="IPR013094">
    <property type="entry name" value="AB_hydrolase_3"/>
</dbReference>
<gene>
    <name evidence="2" type="ORF">ATK06_0619</name>
</gene>
<protein>
    <submittedName>
        <fullName evidence="2">Alpha/beta hydrolase family protein</fullName>
    </submittedName>
</protein>
<dbReference type="Proteomes" id="UP000221653">
    <property type="component" value="Unassembled WGS sequence"/>
</dbReference>
<dbReference type="InterPro" id="IPR029058">
    <property type="entry name" value="AB_hydrolase_fold"/>
</dbReference>
<name>A0A2A9DNR2_9CORY</name>
<dbReference type="Gene3D" id="3.40.50.1820">
    <property type="entry name" value="alpha/beta hydrolase"/>
    <property type="match status" value="1"/>
</dbReference>
<dbReference type="OrthoDB" id="4418429at2"/>
<comment type="caution">
    <text evidence="2">The sequence shown here is derived from an EMBL/GenBank/DDBJ whole genome shotgun (WGS) entry which is preliminary data.</text>
</comment>
<accession>A0A2A9DNR2</accession>
<keyword evidence="2" id="KW-0378">Hydrolase</keyword>
<dbReference type="STRING" id="1724.GCA_001044175_00121"/>
<dbReference type="AlphaFoldDB" id="A0A2A9DNR2"/>
<dbReference type="SUPFAM" id="SSF53474">
    <property type="entry name" value="alpha/beta-Hydrolases"/>
    <property type="match status" value="1"/>
</dbReference>
<feature type="domain" description="Alpha/beta hydrolase fold-3" evidence="1">
    <location>
        <begin position="108"/>
        <end position="205"/>
    </location>
</feature>
<evidence type="ECO:0000259" key="1">
    <source>
        <dbReference type="Pfam" id="PF07859"/>
    </source>
</evidence>
<proteinExistence type="predicted"/>
<evidence type="ECO:0000313" key="3">
    <source>
        <dbReference type="Proteomes" id="UP000221653"/>
    </source>
</evidence>
<reference evidence="2 3" key="1">
    <citation type="submission" date="2017-10" db="EMBL/GenBank/DDBJ databases">
        <title>Sequencing the genomes of 1000 actinobacteria strains.</title>
        <authorList>
            <person name="Klenk H.-P."/>
        </authorList>
    </citation>
    <scope>NUCLEOTIDE SEQUENCE [LARGE SCALE GENOMIC DNA]</scope>
    <source>
        <strain evidence="2 3">DSM 20688</strain>
    </source>
</reference>
<dbReference type="EMBL" id="PDJF01000001">
    <property type="protein sequence ID" value="PFG27549.1"/>
    <property type="molecule type" value="Genomic_DNA"/>
</dbReference>